<dbReference type="Pfam" id="PF06985">
    <property type="entry name" value="HET"/>
    <property type="match status" value="1"/>
</dbReference>
<proteinExistence type="predicted"/>
<sequence>MDSQQEHMDTSDLYASLPLGTFEIRVLLLEPAACPTARIDCKLECRSLDPVQSRNLESLSYTWGSRVGTEEIWVNDLRRLVTSNLAAFLRHRRDATDTVSLWIDAICINQADPEEKERQIPMMNMIYSTSPQLNIWLGPEQDDSDIAMDQLWALGSCSPYDKMPILTGRTLKALEQLLNRPWWSRVWILQEVLFGAMGAKLNNARVRCGKMNIQWVHVVIAAVRMQSHRDDMRQYFPAIDNILFLENLRDQALNRITAAAGAATKDDVLELVSRFRRLQSTDPRDKIFALLGMLFKDNQRPFTDIRPNYTATVEEAFTSFALYMLDGGSKLTILRHCHVHLIEGLPSWVPDWSFSSSALPLPSKRSDFRPNIPWWIESFKDPDDKRSTTQLRAPDLLRNEQERDGEERRRLADLRLASGGIRVVGSDDRLPKTIEGLPPELQSLARQLIASESLVVFDASQELYGGRAEQAGYKDVRSDDSLAKALENITSKSSTVFDTSKDLQMEQSRQDGDKDTLKDVSQEEREAQMVSATITKGERITQRRTNLSILDALSPAPHLFTAAAQTEPLVRVEIDSRTLSAEGFLWDTIDEIHDPFPDNVDADWQDATRFMVSVGICKAIALKNSAATDLYSSAEGQCEAFWLTMFAGQTELRGHFGEIEDMRPTMRFEHWLPELPQHWLPTEPRVTVATNGRLHVADYIRRCKTAMTEYLQSTVGSNEQLLFDMPGVGMDQNLLPSEWNKEDIELHRSQFNHLASLWRKQPYDLYHLPFSLLNTIPDPYWEIRAHDDSLALLKNREYGKRTGFFHAVSDAPFSGQDIQEIMDEEANNSVGAVPSGTLRPGMEKYALGRRFFITKRGYFGLAPKEAKSGDRITVLLGLDVPLICRNNRDSTYKIVGKSYVHGLMDGELIKKWENEQTEICTVTLK</sequence>
<accession>A0A9P4M6L1</accession>
<dbReference type="AlphaFoldDB" id="A0A9P4M6L1"/>
<evidence type="ECO:0000259" key="2">
    <source>
        <dbReference type="Pfam" id="PF06985"/>
    </source>
</evidence>
<feature type="compositionally biased region" description="Basic and acidic residues" evidence="1">
    <location>
        <begin position="499"/>
        <end position="525"/>
    </location>
</feature>
<dbReference type="InterPro" id="IPR052895">
    <property type="entry name" value="HetReg/Transcr_Mod"/>
</dbReference>
<evidence type="ECO:0000256" key="1">
    <source>
        <dbReference type="SAM" id="MobiDB-lite"/>
    </source>
</evidence>
<feature type="compositionally biased region" description="Basic and acidic residues" evidence="1">
    <location>
        <begin position="395"/>
        <end position="404"/>
    </location>
</feature>
<dbReference type="PANTHER" id="PTHR24148">
    <property type="entry name" value="ANKYRIN REPEAT DOMAIN-CONTAINING PROTEIN 39 HOMOLOG-RELATED"/>
    <property type="match status" value="1"/>
</dbReference>
<dbReference type="PANTHER" id="PTHR24148:SF64">
    <property type="entry name" value="HETEROKARYON INCOMPATIBILITY DOMAIN-CONTAINING PROTEIN"/>
    <property type="match status" value="1"/>
</dbReference>
<reference evidence="3" key="1">
    <citation type="journal article" date="2020" name="Stud. Mycol.">
        <title>101 Dothideomycetes genomes: a test case for predicting lifestyles and emergence of pathogens.</title>
        <authorList>
            <person name="Haridas S."/>
            <person name="Albert R."/>
            <person name="Binder M."/>
            <person name="Bloem J."/>
            <person name="Labutti K."/>
            <person name="Salamov A."/>
            <person name="Andreopoulos B."/>
            <person name="Baker S."/>
            <person name="Barry K."/>
            <person name="Bills G."/>
            <person name="Bluhm B."/>
            <person name="Cannon C."/>
            <person name="Castanera R."/>
            <person name="Culley D."/>
            <person name="Daum C."/>
            <person name="Ezra D."/>
            <person name="Gonzalez J."/>
            <person name="Henrissat B."/>
            <person name="Kuo A."/>
            <person name="Liang C."/>
            <person name="Lipzen A."/>
            <person name="Lutzoni F."/>
            <person name="Magnuson J."/>
            <person name="Mondo S."/>
            <person name="Nolan M."/>
            <person name="Ohm R."/>
            <person name="Pangilinan J."/>
            <person name="Park H.-J."/>
            <person name="Ramirez L."/>
            <person name="Alfaro M."/>
            <person name="Sun H."/>
            <person name="Tritt A."/>
            <person name="Yoshinaga Y."/>
            <person name="Zwiers L.-H."/>
            <person name="Turgeon B."/>
            <person name="Goodwin S."/>
            <person name="Spatafora J."/>
            <person name="Crous P."/>
            <person name="Grigoriev I."/>
        </authorList>
    </citation>
    <scope>NUCLEOTIDE SEQUENCE</scope>
    <source>
        <strain evidence="3">CBS 133067</strain>
    </source>
</reference>
<dbReference type="InterPro" id="IPR010730">
    <property type="entry name" value="HET"/>
</dbReference>
<gene>
    <name evidence="3" type="ORF">NA57DRAFT_76231</name>
</gene>
<comment type="caution">
    <text evidence="3">The sequence shown here is derived from an EMBL/GenBank/DDBJ whole genome shotgun (WGS) entry which is preliminary data.</text>
</comment>
<dbReference type="Proteomes" id="UP000799772">
    <property type="component" value="Unassembled WGS sequence"/>
</dbReference>
<organism evidence="3 4">
    <name type="scientific">Rhizodiscina lignyota</name>
    <dbReference type="NCBI Taxonomy" id="1504668"/>
    <lineage>
        <taxon>Eukaryota</taxon>
        <taxon>Fungi</taxon>
        <taxon>Dikarya</taxon>
        <taxon>Ascomycota</taxon>
        <taxon>Pezizomycotina</taxon>
        <taxon>Dothideomycetes</taxon>
        <taxon>Pleosporomycetidae</taxon>
        <taxon>Aulographales</taxon>
        <taxon>Rhizodiscinaceae</taxon>
        <taxon>Rhizodiscina</taxon>
    </lineage>
</organism>
<dbReference type="Pfam" id="PF26639">
    <property type="entry name" value="Het-6_barrel"/>
    <property type="match status" value="1"/>
</dbReference>
<dbReference type="OrthoDB" id="2157530at2759"/>
<feature type="domain" description="Heterokaryon incompatibility" evidence="2">
    <location>
        <begin position="57"/>
        <end position="191"/>
    </location>
</feature>
<evidence type="ECO:0000313" key="3">
    <source>
        <dbReference type="EMBL" id="KAF2098995.1"/>
    </source>
</evidence>
<protein>
    <submittedName>
        <fullName evidence="3">HET-domain-containing protein</fullName>
    </submittedName>
</protein>
<feature type="region of interest" description="Disordered" evidence="1">
    <location>
        <begin position="497"/>
        <end position="525"/>
    </location>
</feature>
<dbReference type="EMBL" id="ML978126">
    <property type="protein sequence ID" value="KAF2098995.1"/>
    <property type="molecule type" value="Genomic_DNA"/>
</dbReference>
<feature type="region of interest" description="Disordered" evidence="1">
    <location>
        <begin position="384"/>
        <end position="404"/>
    </location>
</feature>
<evidence type="ECO:0000313" key="4">
    <source>
        <dbReference type="Proteomes" id="UP000799772"/>
    </source>
</evidence>
<name>A0A9P4M6L1_9PEZI</name>
<keyword evidence="4" id="KW-1185">Reference proteome</keyword>